<dbReference type="Gene3D" id="3.30.40.10">
    <property type="entry name" value="Zinc/RING finger domain, C3HC4 (zinc finger)"/>
    <property type="match status" value="1"/>
</dbReference>
<name>A0A0P1BMB6_9BASI</name>
<organism evidence="11 12">
    <name type="scientific">Ceraceosorus bombacis</name>
    <dbReference type="NCBI Taxonomy" id="401625"/>
    <lineage>
        <taxon>Eukaryota</taxon>
        <taxon>Fungi</taxon>
        <taxon>Dikarya</taxon>
        <taxon>Basidiomycota</taxon>
        <taxon>Ustilaginomycotina</taxon>
        <taxon>Exobasidiomycetes</taxon>
        <taxon>Ceraceosorales</taxon>
        <taxon>Ceraceosoraceae</taxon>
        <taxon>Ceraceosorus</taxon>
    </lineage>
</organism>
<dbReference type="Pfam" id="PF08783">
    <property type="entry name" value="DWNN"/>
    <property type="match status" value="1"/>
</dbReference>
<dbReference type="OrthoDB" id="106784at2759"/>
<feature type="compositionally biased region" description="Gly residues" evidence="8">
    <location>
        <begin position="726"/>
        <end position="735"/>
    </location>
</feature>
<feature type="region of interest" description="Disordered" evidence="8">
    <location>
        <begin position="674"/>
        <end position="744"/>
    </location>
</feature>
<keyword evidence="12" id="KW-1185">Reference proteome</keyword>
<evidence type="ECO:0000256" key="3">
    <source>
        <dbReference type="ARBA" id="ARBA00022723"/>
    </source>
</evidence>
<dbReference type="PANTHER" id="PTHR15439">
    <property type="entry name" value="RETINOBLASTOMA-BINDING PROTEIN 6"/>
    <property type="match status" value="1"/>
</dbReference>
<evidence type="ECO:0000256" key="6">
    <source>
        <dbReference type="ARBA" id="ARBA00023242"/>
    </source>
</evidence>
<sequence>MASASIYYKFKSARAPSRVTFDGVGMSVWDLKREIMLQNRMGKGTDFDLVIASTETDEEYKDDVILPRATSVLAKRVPPARAGKGTAAQYVADVVAGPSAAPGQGGRDDRFSQPNASGVASKPVRGVGGMLSKRFDGKDDKSTSEDPTVAGESSLGDMPEGGDEEARNIAAMFQASTEAWDETQERMQHATYRERGGAPRRGGPPRAFTSANSSHIAGPDRPPPIGYICFRCGTKGHWIHDCPTNNDREWDNKPRFKRTTGIPRSMLRKVEVPEGASAAEGGAVPMVTADGDYVIAQVDNATWERARAQRKPLGKSDVFSSVPQDASLACPICSKLLKRAVKTPCCSTRYCEDCIQTFLLEHDFACAECDRRIADLTRLAADDEKREAVEAYVSAQLAKSESERAEGVNALENLPQAQVAELKAARSNKTGASASARDEAGAEAAEVPEANTAESTNEETKEGSEEKVKEQVPENAHGADDAEKARSISDSPPREEAVASEEPEPVKDIIPTTAQWNPRPVQQTLMMLTNAALPPPMRMQLQMQLQLLQMHFMKILKGGGEAQSQTQQLQQHMPNQNIMGMNMNQMRANGFSPGFAANNGMSMGFGAMMGMNGMINPQAMQQMQSMGMGVGMQMGNMNHMAFNHPAMRMHTGMGMPMGMGNVQGNAGNLWQANQMQQQQHAQQGYAQQPIGGAGSAYMRAPVNGFRNDAGRQSGNKRERPMDFHELGGGGVGGPGPDSKQARME</sequence>
<dbReference type="PANTHER" id="PTHR15439:SF0">
    <property type="entry name" value="CELL DIVISION CYCLE AND APOPTOSIS REGULATOR PROTEIN 1-RELATED"/>
    <property type="match status" value="1"/>
</dbReference>
<evidence type="ECO:0000256" key="2">
    <source>
        <dbReference type="ARBA" id="ARBA00022664"/>
    </source>
</evidence>
<feature type="region of interest" description="Disordered" evidence="8">
    <location>
        <begin position="423"/>
        <end position="513"/>
    </location>
</feature>
<evidence type="ECO:0000259" key="10">
    <source>
        <dbReference type="PROSITE" id="PS51282"/>
    </source>
</evidence>
<feature type="compositionally biased region" description="Basic and acidic residues" evidence="8">
    <location>
        <begin position="133"/>
        <end position="144"/>
    </location>
</feature>
<dbReference type="PROSITE" id="PS51282">
    <property type="entry name" value="DWNN"/>
    <property type="match status" value="1"/>
</dbReference>
<evidence type="ECO:0000256" key="5">
    <source>
        <dbReference type="ARBA" id="ARBA00022833"/>
    </source>
</evidence>
<dbReference type="Gene3D" id="4.10.60.10">
    <property type="entry name" value="Zinc finger, CCHC-type"/>
    <property type="match status" value="1"/>
</dbReference>
<evidence type="ECO:0000313" key="12">
    <source>
        <dbReference type="Proteomes" id="UP000054845"/>
    </source>
</evidence>
<dbReference type="InterPro" id="IPR013083">
    <property type="entry name" value="Znf_RING/FYVE/PHD"/>
</dbReference>
<feature type="compositionally biased region" description="Basic and acidic residues" evidence="8">
    <location>
        <begin position="715"/>
        <end position="725"/>
    </location>
</feature>
<keyword evidence="6" id="KW-0539">Nucleus</keyword>
<evidence type="ECO:0000256" key="8">
    <source>
        <dbReference type="SAM" id="MobiDB-lite"/>
    </source>
</evidence>
<dbReference type="GO" id="GO:0016874">
    <property type="term" value="F:ligase activity"/>
    <property type="evidence" value="ECO:0007669"/>
    <property type="project" value="UniProtKB-KW"/>
</dbReference>
<keyword evidence="2" id="KW-0507">mRNA processing</keyword>
<dbReference type="STRING" id="401625.A0A0P1BMB6"/>
<dbReference type="Proteomes" id="UP000054845">
    <property type="component" value="Unassembled WGS sequence"/>
</dbReference>
<dbReference type="InterPro" id="IPR014891">
    <property type="entry name" value="DWNN_domain"/>
</dbReference>
<evidence type="ECO:0000256" key="4">
    <source>
        <dbReference type="ARBA" id="ARBA00022771"/>
    </source>
</evidence>
<dbReference type="SMART" id="SM01180">
    <property type="entry name" value="DWNN"/>
    <property type="match status" value="1"/>
</dbReference>
<dbReference type="AlphaFoldDB" id="A0A0P1BMB6"/>
<dbReference type="SUPFAM" id="SSF57756">
    <property type="entry name" value="Retrovirus zinc finger-like domains"/>
    <property type="match status" value="1"/>
</dbReference>
<evidence type="ECO:0000313" key="11">
    <source>
        <dbReference type="EMBL" id="CEH17299.1"/>
    </source>
</evidence>
<feature type="domain" description="CCHC-type" evidence="9">
    <location>
        <begin position="229"/>
        <end position="243"/>
    </location>
</feature>
<keyword evidence="3" id="KW-0479">Metal-binding</keyword>
<proteinExistence type="predicted"/>
<dbReference type="CDD" id="cd16620">
    <property type="entry name" value="vRING-HC-C4C4_RBBP6"/>
    <property type="match status" value="1"/>
</dbReference>
<evidence type="ECO:0000259" key="9">
    <source>
        <dbReference type="PROSITE" id="PS50158"/>
    </source>
</evidence>
<dbReference type="InterPro" id="IPR025829">
    <property type="entry name" value="Zn_knuckle_CX2CX3GHX4C"/>
</dbReference>
<dbReference type="EMBL" id="CCYA01000254">
    <property type="protein sequence ID" value="CEH17299.1"/>
    <property type="molecule type" value="Genomic_DNA"/>
</dbReference>
<feature type="compositionally biased region" description="Low complexity" evidence="8">
    <location>
        <begin position="674"/>
        <end position="688"/>
    </location>
</feature>
<reference evidence="11 12" key="1">
    <citation type="submission" date="2014-09" db="EMBL/GenBank/DDBJ databases">
        <authorList>
            <person name="Magalhaes I.L.F."/>
            <person name="Oliveira U."/>
            <person name="Santos F.R."/>
            <person name="Vidigal T.H.D.A."/>
            <person name="Brescovit A.D."/>
            <person name="Santos A.J."/>
        </authorList>
    </citation>
    <scope>NUCLEOTIDE SEQUENCE [LARGE SCALE GENOMIC DNA]</scope>
</reference>
<dbReference type="GO" id="GO:0005634">
    <property type="term" value="C:nucleus"/>
    <property type="evidence" value="ECO:0007669"/>
    <property type="project" value="UniProtKB-SubCell"/>
</dbReference>
<keyword evidence="11" id="KW-0436">Ligase</keyword>
<evidence type="ECO:0000256" key="7">
    <source>
        <dbReference type="PROSITE-ProRule" id="PRU00047"/>
    </source>
</evidence>
<feature type="compositionally biased region" description="Low complexity" evidence="8">
    <location>
        <begin position="442"/>
        <end position="455"/>
    </location>
</feature>
<accession>A0A0P1BMB6</accession>
<dbReference type="SMART" id="SM00343">
    <property type="entry name" value="ZnF_C2HC"/>
    <property type="match status" value="1"/>
</dbReference>
<dbReference type="InterPro" id="IPR001878">
    <property type="entry name" value="Znf_CCHC"/>
</dbReference>
<feature type="compositionally biased region" description="Basic and acidic residues" evidence="8">
    <location>
        <begin position="458"/>
        <end position="497"/>
    </location>
</feature>
<keyword evidence="5" id="KW-0862">Zinc</keyword>
<dbReference type="InterPro" id="IPR036875">
    <property type="entry name" value="Znf_CCHC_sf"/>
</dbReference>
<dbReference type="GO" id="GO:0006397">
    <property type="term" value="P:mRNA processing"/>
    <property type="evidence" value="ECO:0007669"/>
    <property type="project" value="UniProtKB-KW"/>
</dbReference>
<dbReference type="GO" id="GO:0061630">
    <property type="term" value="F:ubiquitin protein ligase activity"/>
    <property type="evidence" value="ECO:0007669"/>
    <property type="project" value="InterPro"/>
</dbReference>
<feature type="domain" description="DWNN" evidence="10">
    <location>
        <begin position="6"/>
        <end position="78"/>
    </location>
</feature>
<dbReference type="PROSITE" id="PS50158">
    <property type="entry name" value="ZF_CCHC"/>
    <property type="match status" value="1"/>
</dbReference>
<dbReference type="GO" id="GO:0006511">
    <property type="term" value="P:ubiquitin-dependent protein catabolic process"/>
    <property type="evidence" value="ECO:0007669"/>
    <property type="project" value="TreeGrafter"/>
</dbReference>
<dbReference type="Pfam" id="PF13696">
    <property type="entry name" value="zf-CCHC_2"/>
    <property type="match status" value="1"/>
</dbReference>
<feature type="region of interest" description="Disordered" evidence="8">
    <location>
        <begin position="99"/>
        <end position="163"/>
    </location>
</feature>
<evidence type="ECO:0000256" key="1">
    <source>
        <dbReference type="ARBA" id="ARBA00004123"/>
    </source>
</evidence>
<dbReference type="GO" id="GO:0008270">
    <property type="term" value="F:zinc ion binding"/>
    <property type="evidence" value="ECO:0007669"/>
    <property type="project" value="UniProtKB-KW"/>
</dbReference>
<dbReference type="InterPro" id="IPR033489">
    <property type="entry name" value="RBBP6"/>
</dbReference>
<comment type="subcellular location">
    <subcellularLocation>
        <location evidence="1">Nucleus</location>
    </subcellularLocation>
</comment>
<dbReference type="Gene3D" id="3.10.20.90">
    <property type="entry name" value="Phosphatidylinositol 3-kinase Catalytic Subunit, Chain A, domain 1"/>
    <property type="match status" value="1"/>
</dbReference>
<dbReference type="GO" id="GO:0016567">
    <property type="term" value="P:protein ubiquitination"/>
    <property type="evidence" value="ECO:0007669"/>
    <property type="project" value="InterPro"/>
</dbReference>
<dbReference type="GO" id="GO:0003676">
    <property type="term" value="F:nucleic acid binding"/>
    <property type="evidence" value="ECO:0007669"/>
    <property type="project" value="InterPro"/>
</dbReference>
<protein>
    <submittedName>
        <fullName evidence="11">Predicted E3 ubiquitin ligase</fullName>
    </submittedName>
</protein>
<keyword evidence="4 7" id="KW-0863">Zinc-finger</keyword>
<dbReference type="SUPFAM" id="SSF57850">
    <property type="entry name" value="RING/U-box"/>
    <property type="match status" value="1"/>
</dbReference>
<feature type="region of interest" description="Disordered" evidence="8">
    <location>
        <begin position="192"/>
        <end position="219"/>
    </location>
</feature>